<evidence type="ECO:0000256" key="6">
    <source>
        <dbReference type="ARBA" id="ARBA00023049"/>
    </source>
</evidence>
<keyword evidence="3" id="KW-0479">Metal-binding</keyword>
<name>A0A953T2M4_9BURK</name>
<evidence type="ECO:0000256" key="3">
    <source>
        <dbReference type="ARBA" id="ARBA00022723"/>
    </source>
</evidence>
<feature type="domain" description="Peptidase M48" evidence="7">
    <location>
        <begin position="79"/>
        <end position="268"/>
    </location>
</feature>
<comment type="caution">
    <text evidence="8">The sequence shown here is derived from an EMBL/GenBank/DDBJ whole genome shotgun (WGS) entry which is preliminary data.</text>
</comment>
<evidence type="ECO:0000256" key="1">
    <source>
        <dbReference type="ARBA" id="ARBA00001947"/>
    </source>
</evidence>
<dbReference type="EC" id="3.4.24.-" evidence="8"/>
<accession>A0A953T2M4</accession>
<reference evidence="8" key="1">
    <citation type="submission" date="2021-07" db="EMBL/GenBank/DDBJ databases">
        <title>New genus and species of the family Alcaligenaceae.</title>
        <authorList>
            <person name="Hahn M.W."/>
        </authorList>
    </citation>
    <scope>NUCLEOTIDE SEQUENCE</scope>
    <source>
        <strain evidence="8">LF4-65</strain>
    </source>
</reference>
<dbReference type="Gene3D" id="3.30.2010.10">
    <property type="entry name" value="Metalloproteases ('zincins'), catalytic domain"/>
    <property type="match status" value="1"/>
</dbReference>
<dbReference type="EMBL" id="JAHXRI010000010">
    <property type="protein sequence ID" value="MBZ1351648.1"/>
    <property type="molecule type" value="Genomic_DNA"/>
</dbReference>
<proteinExistence type="predicted"/>
<dbReference type="Pfam" id="PF01435">
    <property type="entry name" value="Peptidase_M48"/>
    <property type="match status" value="1"/>
</dbReference>
<dbReference type="Proteomes" id="UP000739565">
    <property type="component" value="Unassembled WGS sequence"/>
</dbReference>
<keyword evidence="4 8" id="KW-0378">Hydrolase</keyword>
<dbReference type="RefSeq" id="WP_375372571.1">
    <property type="nucleotide sequence ID" value="NZ_JAHXRI010000010.1"/>
</dbReference>
<evidence type="ECO:0000313" key="9">
    <source>
        <dbReference type="Proteomes" id="UP000739565"/>
    </source>
</evidence>
<dbReference type="PANTHER" id="PTHR22726">
    <property type="entry name" value="METALLOENDOPEPTIDASE OMA1"/>
    <property type="match status" value="1"/>
</dbReference>
<dbReference type="GO" id="GO:0051603">
    <property type="term" value="P:proteolysis involved in protein catabolic process"/>
    <property type="evidence" value="ECO:0007669"/>
    <property type="project" value="TreeGrafter"/>
</dbReference>
<organism evidence="8 9">
    <name type="scientific">Zwartia hollandica</name>
    <dbReference type="NCBI Taxonomy" id="324606"/>
    <lineage>
        <taxon>Bacteria</taxon>
        <taxon>Pseudomonadati</taxon>
        <taxon>Pseudomonadota</taxon>
        <taxon>Betaproteobacteria</taxon>
        <taxon>Burkholderiales</taxon>
        <taxon>Alcaligenaceae</taxon>
        <taxon>Zwartia</taxon>
    </lineage>
</organism>
<keyword evidence="5" id="KW-0862">Zinc</keyword>
<keyword evidence="6 8" id="KW-0482">Metalloprotease</keyword>
<dbReference type="GO" id="GO:0004222">
    <property type="term" value="F:metalloendopeptidase activity"/>
    <property type="evidence" value="ECO:0007669"/>
    <property type="project" value="InterPro"/>
</dbReference>
<evidence type="ECO:0000313" key="8">
    <source>
        <dbReference type="EMBL" id="MBZ1351648.1"/>
    </source>
</evidence>
<dbReference type="PANTHER" id="PTHR22726:SF1">
    <property type="entry name" value="METALLOENDOPEPTIDASE OMA1, MITOCHONDRIAL"/>
    <property type="match status" value="1"/>
</dbReference>
<evidence type="ECO:0000256" key="5">
    <source>
        <dbReference type="ARBA" id="ARBA00022833"/>
    </source>
</evidence>
<keyword evidence="2" id="KW-0645">Protease</keyword>
<dbReference type="InterPro" id="IPR001915">
    <property type="entry name" value="Peptidase_M48"/>
</dbReference>
<gene>
    <name evidence="8" type="ORF">KZZ10_13430</name>
</gene>
<dbReference type="GO" id="GO:0046872">
    <property type="term" value="F:metal ion binding"/>
    <property type="evidence" value="ECO:0007669"/>
    <property type="project" value="UniProtKB-KW"/>
</dbReference>
<evidence type="ECO:0000259" key="7">
    <source>
        <dbReference type="Pfam" id="PF01435"/>
    </source>
</evidence>
<comment type="cofactor">
    <cofactor evidence="1">
        <name>Zn(2+)</name>
        <dbReference type="ChEBI" id="CHEBI:29105"/>
    </cofactor>
</comment>
<evidence type="ECO:0000256" key="2">
    <source>
        <dbReference type="ARBA" id="ARBA00022670"/>
    </source>
</evidence>
<protein>
    <submittedName>
        <fullName evidence="8">M48 family metalloprotease</fullName>
        <ecNumber evidence="8">3.4.24.-</ecNumber>
    </submittedName>
</protein>
<evidence type="ECO:0000256" key="4">
    <source>
        <dbReference type="ARBA" id="ARBA00022801"/>
    </source>
</evidence>
<dbReference type="AlphaFoldDB" id="A0A953T2M4"/>
<dbReference type="GO" id="GO:0016020">
    <property type="term" value="C:membrane"/>
    <property type="evidence" value="ECO:0007669"/>
    <property type="project" value="TreeGrafter"/>
</dbReference>
<sequence length="510" mass="55010">MALKHSKTHQTLPSKCVIWTVSALLCFPAVSPAQPAAVPTLGSPAAAELSPSVERRLGEAIMVQGRRDPEYINDADLSQYLNEMGRKIAAFAPGGAPQVDVFGVRNPVVNAFAMPGGFIGVQTGLIVLAGAESELAGVVAHEIAHVTQRHIARGLTQQTQGGHLALATLVAAILAAMIPGGGQAAMGIAAFGQAAMIDRQLGFSRDAEQEADRTGVEMLRKAGYDPNGMALMFGRLMNASSLNEGRGGGVYATTHPLSIQRMTDMQNRIRQYPSGKFQGSDEFWFVRAKARVLQALDPRALRQALDQLEEEARAPGGQAGAGESAPRRVAAWYGVSLAALARQDPAAAAAALQQAQSFKISSPYLDLQKIDIDIANRQYAAALTAAQAGNKRWPSRRSFALRVSQTLQGTNKDREAVTFLQAQIKRWPNEEPDFYKMLAVSQDRLGESIAAKQSMAAYYERVGALPAAVTQLQQARAQSQDFYVQSQIDGQIRTLTTKISDDRRLLERFK</sequence>
<keyword evidence="9" id="KW-1185">Reference proteome</keyword>
<dbReference type="InterPro" id="IPR011990">
    <property type="entry name" value="TPR-like_helical_dom_sf"/>
</dbReference>
<dbReference type="InterPro" id="IPR051156">
    <property type="entry name" value="Mito/Outer_Membr_Metalloprot"/>
</dbReference>
<dbReference type="Gene3D" id="1.25.40.10">
    <property type="entry name" value="Tetratricopeptide repeat domain"/>
    <property type="match status" value="1"/>
</dbReference>